<feature type="binding site" evidence="11">
    <location>
        <begin position="148"/>
        <end position="150"/>
    </location>
    <ligand>
        <name>iminosuccinate</name>
        <dbReference type="ChEBI" id="CHEBI:77875"/>
    </ligand>
</feature>
<evidence type="ECO:0000256" key="5">
    <source>
        <dbReference type="ARBA" id="ARBA00022490"/>
    </source>
</evidence>
<dbReference type="InterPro" id="IPR036094">
    <property type="entry name" value="NadA_sf"/>
</dbReference>
<evidence type="ECO:0000313" key="13">
    <source>
        <dbReference type="Proteomes" id="UP000033072"/>
    </source>
</evidence>
<sequence>MVEGLYIKNLNVLIKGLFTLKKFHIQIFLSNIYGGPMQQADLTKRIQELKIKRNAVILSHYYSRPEVQDIADFVGDSLALSQEAVRQDADVIVFCGVHFMGESAAILSPKKTVMLPEIDATCPMADMVDVEGLKKLKENHPDTPVVSYVNTSAAIKAESYICCTSANAVEVVNSLDAEEVIFVPDKNLAAYVAARTDKTIIPWEGHCPTHHQVLREDVLKMKEKHPQAKFIAHPECRPEVLELADNVASTRGMIMYAKNSPAQEFIIGTECGLIHGLLKAAPEKTYYCVSEFACCPSMKMVNLENVLESLEKMQHVVTVPEDIRGRAKEALDRMLAVKIK</sequence>
<dbReference type="EMBL" id="CP009515">
    <property type="protein sequence ID" value="AKB75771.1"/>
    <property type="molecule type" value="Genomic_DNA"/>
</dbReference>
<proteinExistence type="inferred from homology"/>
<feature type="binding site" evidence="11">
    <location>
        <position position="207"/>
    </location>
    <ligand>
        <name>[4Fe-4S] cluster</name>
        <dbReference type="ChEBI" id="CHEBI:49883"/>
    </ligand>
</feature>
<dbReference type="PANTHER" id="PTHR30573">
    <property type="entry name" value="QUINOLINATE SYNTHETASE A"/>
    <property type="match status" value="1"/>
</dbReference>
<evidence type="ECO:0000256" key="1">
    <source>
        <dbReference type="ARBA" id="ARBA00004496"/>
    </source>
</evidence>
<keyword evidence="13" id="KW-1185">Reference proteome</keyword>
<dbReference type="PATRIC" id="fig|1434111.4.peg.3328"/>
<keyword evidence="6 11" id="KW-0662">Pyridine nucleotide biosynthesis</keyword>
<dbReference type="Gene3D" id="3.40.50.10800">
    <property type="entry name" value="NadA-like"/>
    <property type="match status" value="3"/>
</dbReference>
<dbReference type="UniPathway" id="UPA00253">
    <property type="reaction ID" value="UER00327"/>
</dbReference>
<dbReference type="InterPro" id="IPR023066">
    <property type="entry name" value="Quinolinate_synth_type2"/>
</dbReference>
<dbReference type="Pfam" id="PF02445">
    <property type="entry name" value="NadA"/>
    <property type="match status" value="1"/>
</dbReference>
<feature type="binding site" evidence="11">
    <location>
        <position position="60"/>
    </location>
    <ligand>
        <name>iminosuccinate</name>
        <dbReference type="ChEBI" id="CHEBI:77875"/>
    </ligand>
</feature>
<dbReference type="PANTHER" id="PTHR30573:SF0">
    <property type="entry name" value="QUINOLINATE SYNTHASE, CHLOROPLASTIC"/>
    <property type="match status" value="1"/>
</dbReference>
<comment type="subcellular location">
    <subcellularLocation>
        <location evidence="1 11">Cytoplasm</location>
    </subcellularLocation>
</comment>
<dbReference type="GO" id="GO:0051539">
    <property type="term" value="F:4 iron, 4 sulfur cluster binding"/>
    <property type="evidence" value="ECO:0007669"/>
    <property type="project" value="UniProtKB-KW"/>
</dbReference>
<accession>A0A0E3S5U5</accession>
<dbReference type="GO" id="GO:0034628">
    <property type="term" value="P:'de novo' NAD+ biosynthetic process from L-aspartate"/>
    <property type="evidence" value="ECO:0007669"/>
    <property type="project" value="TreeGrafter"/>
</dbReference>
<dbReference type="NCBIfam" id="NF006879">
    <property type="entry name" value="PRK09375.1-4"/>
    <property type="match status" value="1"/>
</dbReference>
<dbReference type="SUPFAM" id="SSF142754">
    <property type="entry name" value="NadA-like"/>
    <property type="match status" value="1"/>
</dbReference>
<evidence type="ECO:0000256" key="6">
    <source>
        <dbReference type="ARBA" id="ARBA00022642"/>
    </source>
</evidence>
<name>A0A0E3S5U5_9EURY</name>
<evidence type="ECO:0000256" key="9">
    <source>
        <dbReference type="ARBA" id="ARBA00023004"/>
    </source>
</evidence>
<dbReference type="KEGG" id="mls:MSLAZ_2510"/>
<reference evidence="12 13" key="1">
    <citation type="submission" date="2014-07" db="EMBL/GenBank/DDBJ databases">
        <title>Methanogenic archaea and the global carbon cycle.</title>
        <authorList>
            <person name="Henriksen J.R."/>
            <person name="Luke J."/>
            <person name="Reinhart S."/>
            <person name="Benedict M.N."/>
            <person name="Youngblut N.D."/>
            <person name="Metcalf M.E."/>
            <person name="Whitaker R.J."/>
            <person name="Metcalf W.W."/>
        </authorList>
    </citation>
    <scope>NUCLEOTIDE SEQUENCE [LARGE SCALE GENOMIC DNA]</scope>
    <source>
        <strain evidence="12 13">Z-7289</strain>
    </source>
</reference>
<evidence type="ECO:0000256" key="4">
    <source>
        <dbReference type="ARBA" id="ARBA00022485"/>
    </source>
</evidence>
<dbReference type="InterPro" id="IPR003473">
    <property type="entry name" value="NadA"/>
</dbReference>
<feature type="binding site" evidence="11">
    <location>
        <position position="77"/>
    </location>
    <ligand>
        <name>iminosuccinate</name>
        <dbReference type="ChEBI" id="CHEBI:77875"/>
    </ligand>
</feature>
<feature type="binding site" evidence="11">
    <location>
        <position position="165"/>
    </location>
    <ligand>
        <name>iminosuccinate</name>
        <dbReference type="ChEBI" id="CHEBI:77875"/>
    </ligand>
</feature>
<comment type="catalytic activity">
    <reaction evidence="11">
        <text>iminosuccinate + dihydroxyacetone phosphate = quinolinate + phosphate + 2 H2O + H(+)</text>
        <dbReference type="Rhea" id="RHEA:25888"/>
        <dbReference type="ChEBI" id="CHEBI:15377"/>
        <dbReference type="ChEBI" id="CHEBI:15378"/>
        <dbReference type="ChEBI" id="CHEBI:29959"/>
        <dbReference type="ChEBI" id="CHEBI:43474"/>
        <dbReference type="ChEBI" id="CHEBI:57642"/>
        <dbReference type="ChEBI" id="CHEBI:77875"/>
        <dbReference type="EC" id="2.5.1.72"/>
    </reaction>
</comment>
<dbReference type="HAMAP" id="MF_00568">
    <property type="entry name" value="NadA_type2"/>
    <property type="match status" value="1"/>
</dbReference>
<dbReference type="STRING" id="1434111.MSLAZ_2510"/>
<dbReference type="HOGENOM" id="CLU_047382_0_0_2"/>
<feature type="binding site" evidence="11">
    <location>
        <position position="295"/>
    </location>
    <ligand>
        <name>[4Fe-4S] cluster</name>
        <dbReference type="ChEBI" id="CHEBI:49883"/>
    </ligand>
</feature>
<feature type="binding site" evidence="11">
    <location>
        <position position="250"/>
    </location>
    <ligand>
        <name>iminosuccinate</name>
        <dbReference type="ChEBI" id="CHEBI:77875"/>
    </ligand>
</feature>
<comment type="function">
    <text evidence="11">Catalyzes the condensation of iminoaspartate with dihydroxyacetone phosphate to form quinolinate.</text>
</comment>
<comment type="pathway">
    <text evidence="2 11">Cofactor biosynthesis; NAD(+) biosynthesis; quinolinate from iminoaspartate: step 1/1.</text>
</comment>
<organism evidence="12 13">
    <name type="scientific">Methanosarcina lacustris Z-7289</name>
    <dbReference type="NCBI Taxonomy" id="1434111"/>
    <lineage>
        <taxon>Archaea</taxon>
        <taxon>Methanobacteriati</taxon>
        <taxon>Methanobacteriota</taxon>
        <taxon>Stenosarchaea group</taxon>
        <taxon>Methanomicrobia</taxon>
        <taxon>Methanosarcinales</taxon>
        <taxon>Methanosarcinaceae</taxon>
        <taxon>Methanosarcina</taxon>
    </lineage>
</organism>
<keyword evidence="5 11" id="KW-0963">Cytoplasm</keyword>
<dbReference type="GO" id="GO:0046872">
    <property type="term" value="F:metal ion binding"/>
    <property type="evidence" value="ECO:0007669"/>
    <property type="project" value="UniProtKB-KW"/>
</dbReference>
<gene>
    <name evidence="11" type="primary">nadA</name>
    <name evidence="12" type="ORF">MSLAZ_2510</name>
</gene>
<comment type="similarity">
    <text evidence="11">Belongs to the quinolinate synthase family. Type 2 subfamily.</text>
</comment>
<evidence type="ECO:0000256" key="8">
    <source>
        <dbReference type="ARBA" id="ARBA00022723"/>
    </source>
</evidence>
<keyword evidence="9 11" id="KW-0408">Iron</keyword>
<keyword evidence="4 11" id="KW-0004">4Fe-4S</keyword>
<keyword evidence="10 11" id="KW-0411">Iron-sulfur</keyword>
<feature type="binding site" evidence="11">
    <location>
        <position position="122"/>
    </location>
    <ligand>
        <name>[4Fe-4S] cluster</name>
        <dbReference type="ChEBI" id="CHEBI:49883"/>
    </ligand>
</feature>
<dbReference type="EC" id="2.5.1.72" evidence="3 11"/>
<dbReference type="NCBIfam" id="TIGR00550">
    <property type="entry name" value="nadA"/>
    <property type="match status" value="1"/>
</dbReference>
<protein>
    <recommendedName>
        <fullName evidence="3 11">Quinolinate synthase</fullName>
        <ecNumber evidence="3 11">2.5.1.72</ecNumber>
    </recommendedName>
</protein>
<evidence type="ECO:0000256" key="3">
    <source>
        <dbReference type="ARBA" id="ARBA00012669"/>
    </source>
</evidence>
<keyword evidence="8 11" id="KW-0479">Metal-binding</keyword>
<dbReference type="GO" id="GO:0008987">
    <property type="term" value="F:quinolinate synthetase A activity"/>
    <property type="evidence" value="ECO:0007669"/>
    <property type="project" value="UniProtKB-UniRule"/>
</dbReference>
<dbReference type="GO" id="GO:0005737">
    <property type="term" value="C:cytoplasm"/>
    <property type="evidence" value="ECO:0007669"/>
    <property type="project" value="UniProtKB-SubCell"/>
</dbReference>
<evidence type="ECO:0000256" key="11">
    <source>
        <dbReference type="HAMAP-Rule" id="MF_00568"/>
    </source>
</evidence>
<dbReference type="FunFam" id="3.40.50.10800:FF:000001">
    <property type="entry name" value="Quinolinate synthase A"/>
    <property type="match status" value="1"/>
</dbReference>
<comment type="cofactor">
    <cofactor evidence="11">
        <name>[4Fe-4S] cluster</name>
        <dbReference type="ChEBI" id="CHEBI:49883"/>
    </cofactor>
    <text evidence="11">Binds 1 [4Fe-4S] cluster per subunit.</text>
</comment>
<evidence type="ECO:0000313" key="12">
    <source>
        <dbReference type="EMBL" id="AKB75771.1"/>
    </source>
</evidence>
<evidence type="ECO:0000256" key="2">
    <source>
        <dbReference type="ARBA" id="ARBA00005065"/>
    </source>
</evidence>
<evidence type="ECO:0000256" key="10">
    <source>
        <dbReference type="ARBA" id="ARBA00023014"/>
    </source>
</evidence>
<dbReference type="AlphaFoldDB" id="A0A0E3S5U5"/>
<dbReference type="FunFam" id="3.40.50.10800:FF:000003">
    <property type="entry name" value="Quinolinate synthase A"/>
    <property type="match status" value="1"/>
</dbReference>
<feature type="binding site" evidence="11">
    <location>
        <begin position="233"/>
        <end position="235"/>
    </location>
    <ligand>
        <name>iminosuccinate</name>
        <dbReference type="ChEBI" id="CHEBI:77875"/>
    </ligand>
</feature>
<dbReference type="NCBIfam" id="NF006878">
    <property type="entry name" value="PRK09375.1-2"/>
    <property type="match status" value="1"/>
</dbReference>
<keyword evidence="7 11" id="KW-0808">Transferase</keyword>
<dbReference type="Proteomes" id="UP000033072">
    <property type="component" value="Chromosome"/>
</dbReference>
<evidence type="ECO:0000256" key="7">
    <source>
        <dbReference type="ARBA" id="ARBA00022679"/>
    </source>
</evidence>